<evidence type="ECO:0000256" key="2">
    <source>
        <dbReference type="ARBA" id="ARBA00023002"/>
    </source>
</evidence>
<keyword evidence="6" id="KW-1185">Reference proteome</keyword>
<name>R0K0V4_EXST2</name>
<feature type="domain" description="FAD-binding PCMH-type" evidence="4">
    <location>
        <begin position="19"/>
        <end position="199"/>
    </location>
</feature>
<proteinExistence type="inferred from homology"/>
<evidence type="ECO:0000256" key="3">
    <source>
        <dbReference type="SAM" id="MobiDB-lite"/>
    </source>
</evidence>
<sequence>MADQCSYKDNGNFVNATCTQGGYAEYAVKVSDVAQMQLAVNLARNLNLGLVVRNTGHDYNGRSVGKGALSIWTHGLKEIKYVEKYISPTYEGPVFKLGAGVQGFELYQAADKLGVSAVAGICPTVGVTGGYSTGGGHLPLMQLFGVGADRIVALEVVLARGRFATATPEVNSHLYWAMLGGGGGTFGVIASAMAKTHRRVPVTTSSWSIMTSETVTADKLWEAFRFYLDKMPSYFTLMALAPGAYLWTMNPIFATGKTVEEYETLIKPFYDKCHVCDVQLLHWRGGEGMACNRPVTWDNWKGSASRDQTFAAMRRVVESAGVVNMHHQRPAAQKSKHGNSAKPAVGDEESQVVIINSVGEQAAAGGAYGNEADIAEPAWQHSF</sequence>
<dbReference type="HOGENOM" id="CLU_018354_4_0_1"/>
<dbReference type="OrthoDB" id="9983560at2759"/>
<dbReference type="InterPro" id="IPR006094">
    <property type="entry name" value="Oxid_FAD_bind_N"/>
</dbReference>
<dbReference type="AlphaFoldDB" id="R0K0V4"/>
<protein>
    <recommendedName>
        <fullName evidence="4">FAD-binding PCMH-type domain-containing protein</fullName>
    </recommendedName>
</protein>
<evidence type="ECO:0000256" key="1">
    <source>
        <dbReference type="ARBA" id="ARBA00005466"/>
    </source>
</evidence>
<feature type="region of interest" description="Disordered" evidence="3">
    <location>
        <begin position="327"/>
        <end position="346"/>
    </location>
</feature>
<organism evidence="5 6">
    <name type="scientific">Exserohilum turcicum (strain 28A)</name>
    <name type="common">Northern leaf blight fungus</name>
    <name type="synonym">Setosphaeria turcica</name>
    <dbReference type="NCBI Taxonomy" id="671987"/>
    <lineage>
        <taxon>Eukaryota</taxon>
        <taxon>Fungi</taxon>
        <taxon>Dikarya</taxon>
        <taxon>Ascomycota</taxon>
        <taxon>Pezizomycotina</taxon>
        <taxon>Dothideomycetes</taxon>
        <taxon>Pleosporomycetidae</taxon>
        <taxon>Pleosporales</taxon>
        <taxon>Pleosporineae</taxon>
        <taxon>Pleosporaceae</taxon>
        <taxon>Exserohilum</taxon>
    </lineage>
</organism>
<evidence type="ECO:0000313" key="5">
    <source>
        <dbReference type="EMBL" id="EOA86753.1"/>
    </source>
</evidence>
<accession>R0K0V4</accession>
<dbReference type="RefSeq" id="XP_008025019.1">
    <property type="nucleotide sequence ID" value="XM_008026828.1"/>
</dbReference>
<feature type="compositionally biased region" description="Basic residues" evidence="3">
    <location>
        <begin position="327"/>
        <end position="339"/>
    </location>
</feature>
<dbReference type="InterPro" id="IPR016166">
    <property type="entry name" value="FAD-bd_PCMH"/>
</dbReference>
<dbReference type="Proteomes" id="UP000016935">
    <property type="component" value="Unassembled WGS sequence"/>
</dbReference>
<dbReference type="Gene3D" id="3.30.465.10">
    <property type="match status" value="1"/>
</dbReference>
<reference evidence="5 6" key="1">
    <citation type="journal article" date="2012" name="PLoS Pathog.">
        <title>Diverse lifestyles and strategies of plant pathogenesis encoded in the genomes of eighteen Dothideomycetes fungi.</title>
        <authorList>
            <person name="Ohm R.A."/>
            <person name="Feau N."/>
            <person name="Henrissat B."/>
            <person name="Schoch C.L."/>
            <person name="Horwitz B.A."/>
            <person name="Barry K.W."/>
            <person name="Condon B.J."/>
            <person name="Copeland A.C."/>
            <person name="Dhillon B."/>
            <person name="Glaser F."/>
            <person name="Hesse C.N."/>
            <person name="Kosti I."/>
            <person name="LaButti K."/>
            <person name="Lindquist E.A."/>
            <person name="Lucas S."/>
            <person name="Salamov A.A."/>
            <person name="Bradshaw R.E."/>
            <person name="Ciuffetti L."/>
            <person name="Hamelin R.C."/>
            <person name="Kema G.H.J."/>
            <person name="Lawrence C."/>
            <person name="Scott J.A."/>
            <person name="Spatafora J.W."/>
            <person name="Turgeon B.G."/>
            <person name="de Wit P.J.G.M."/>
            <person name="Zhong S."/>
            <person name="Goodwin S.B."/>
            <person name="Grigoriev I.V."/>
        </authorList>
    </citation>
    <scope>NUCLEOTIDE SEQUENCE [LARGE SCALE GENOMIC DNA]</scope>
    <source>
        <strain evidence="6">28A</strain>
    </source>
</reference>
<comment type="similarity">
    <text evidence="1">Belongs to the oxygen-dependent FAD-linked oxidoreductase family.</text>
</comment>
<gene>
    <name evidence="5" type="ORF">SETTUDRAFT_31074</name>
</gene>
<dbReference type="PROSITE" id="PS51387">
    <property type="entry name" value="FAD_PCMH"/>
    <property type="match status" value="1"/>
</dbReference>
<keyword evidence="2" id="KW-0560">Oxidoreductase</keyword>
<dbReference type="GO" id="GO:0016491">
    <property type="term" value="F:oxidoreductase activity"/>
    <property type="evidence" value="ECO:0007669"/>
    <property type="project" value="UniProtKB-KW"/>
</dbReference>
<dbReference type="EMBL" id="KB908592">
    <property type="protein sequence ID" value="EOA86753.1"/>
    <property type="molecule type" value="Genomic_DNA"/>
</dbReference>
<dbReference type="InterPro" id="IPR050432">
    <property type="entry name" value="FAD-linked_Oxidoreductases_BP"/>
</dbReference>
<reference evidence="5 6" key="2">
    <citation type="journal article" date="2013" name="PLoS Genet.">
        <title>Comparative genome structure, secondary metabolite, and effector coding capacity across Cochliobolus pathogens.</title>
        <authorList>
            <person name="Condon B.J."/>
            <person name="Leng Y."/>
            <person name="Wu D."/>
            <person name="Bushley K.E."/>
            <person name="Ohm R.A."/>
            <person name="Otillar R."/>
            <person name="Martin J."/>
            <person name="Schackwitz W."/>
            <person name="Grimwood J."/>
            <person name="MohdZainudin N."/>
            <person name="Xue C."/>
            <person name="Wang R."/>
            <person name="Manning V.A."/>
            <person name="Dhillon B."/>
            <person name="Tu Z.J."/>
            <person name="Steffenson B.J."/>
            <person name="Salamov A."/>
            <person name="Sun H."/>
            <person name="Lowry S."/>
            <person name="LaButti K."/>
            <person name="Han J."/>
            <person name="Copeland A."/>
            <person name="Lindquist E."/>
            <person name="Barry K."/>
            <person name="Schmutz J."/>
            <person name="Baker S.E."/>
            <person name="Ciuffetti L.M."/>
            <person name="Grigoriev I.V."/>
            <person name="Zhong S."/>
            <person name="Turgeon B.G."/>
        </authorList>
    </citation>
    <scope>NUCLEOTIDE SEQUENCE [LARGE SCALE GENOMIC DNA]</scope>
    <source>
        <strain evidence="6">28A</strain>
    </source>
</reference>
<dbReference type="PANTHER" id="PTHR13878:SF91">
    <property type="entry name" value="FAD BINDING DOMAIN PROTEIN (AFU_ORTHOLOGUE AFUA_6G12070)-RELATED"/>
    <property type="match status" value="1"/>
</dbReference>
<dbReference type="SUPFAM" id="SSF56176">
    <property type="entry name" value="FAD-binding/transporter-associated domain-like"/>
    <property type="match status" value="1"/>
</dbReference>
<dbReference type="STRING" id="671987.R0K0V4"/>
<dbReference type="PANTHER" id="PTHR13878">
    <property type="entry name" value="GULONOLACTONE OXIDASE"/>
    <property type="match status" value="1"/>
</dbReference>
<dbReference type="InterPro" id="IPR036318">
    <property type="entry name" value="FAD-bd_PCMH-like_sf"/>
</dbReference>
<evidence type="ECO:0000259" key="4">
    <source>
        <dbReference type="PROSITE" id="PS51387"/>
    </source>
</evidence>
<dbReference type="GO" id="GO:0071949">
    <property type="term" value="F:FAD binding"/>
    <property type="evidence" value="ECO:0007669"/>
    <property type="project" value="InterPro"/>
</dbReference>
<dbReference type="GeneID" id="19403502"/>
<dbReference type="eggNOG" id="ENOG502QUV4">
    <property type="taxonomic scope" value="Eukaryota"/>
</dbReference>
<evidence type="ECO:0000313" key="6">
    <source>
        <dbReference type="Proteomes" id="UP000016935"/>
    </source>
</evidence>
<dbReference type="Pfam" id="PF01565">
    <property type="entry name" value="FAD_binding_4"/>
    <property type="match status" value="1"/>
</dbReference>
<dbReference type="InterPro" id="IPR016169">
    <property type="entry name" value="FAD-bd_PCMH_sub2"/>
</dbReference>